<protein>
    <submittedName>
        <fullName evidence="1">Uncharacterized protein</fullName>
    </submittedName>
</protein>
<dbReference type="Proteomes" id="UP000499080">
    <property type="component" value="Unassembled WGS sequence"/>
</dbReference>
<comment type="caution">
    <text evidence="1">The sequence shown here is derived from an EMBL/GenBank/DDBJ whole genome shotgun (WGS) entry which is preliminary data.</text>
</comment>
<keyword evidence="2" id="KW-1185">Reference proteome</keyword>
<accession>A0A4Y2M4F7</accession>
<sequence>MGYKESHMLSLRINKRNFFVPQVHSVDSWGTRYQIHSQCPRSPPNSCDITLKLRKDASFSNFKIFAEIKRTDNGEDCPAGALVIRIQNMEGKKSPVKYVLACDLKGHETASKEFEIVDEHFKCLLREDDEVTFPADVLIVKTRLIVLCRHA</sequence>
<dbReference type="AlphaFoldDB" id="A0A4Y2M4F7"/>
<reference evidence="1 2" key="1">
    <citation type="journal article" date="2019" name="Sci. Rep.">
        <title>Orb-weaving spider Araneus ventricosus genome elucidates the spidroin gene catalogue.</title>
        <authorList>
            <person name="Kono N."/>
            <person name="Nakamura H."/>
            <person name="Ohtoshi R."/>
            <person name="Moran D.A.P."/>
            <person name="Shinohara A."/>
            <person name="Yoshida Y."/>
            <person name="Fujiwara M."/>
            <person name="Mori M."/>
            <person name="Tomita M."/>
            <person name="Arakawa K."/>
        </authorList>
    </citation>
    <scope>NUCLEOTIDE SEQUENCE [LARGE SCALE GENOMIC DNA]</scope>
</reference>
<dbReference type="EMBL" id="BGPR01006633">
    <property type="protein sequence ID" value="GBN20557.1"/>
    <property type="molecule type" value="Genomic_DNA"/>
</dbReference>
<proteinExistence type="predicted"/>
<evidence type="ECO:0000313" key="1">
    <source>
        <dbReference type="EMBL" id="GBN20557.1"/>
    </source>
</evidence>
<gene>
    <name evidence="1" type="ORF">AVEN_66603_1</name>
</gene>
<organism evidence="1 2">
    <name type="scientific">Araneus ventricosus</name>
    <name type="common">Orbweaver spider</name>
    <name type="synonym">Epeira ventricosa</name>
    <dbReference type="NCBI Taxonomy" id="182803"/>
    <lineage>
        <taxon>Eukaryota</taxon>
        <taxon>Metazoa</taxon>
        <taxon>Ecdysozoa</taxon>
        <taxon>Arthropoda</taxon>
        <taxon>Chelicerata</taxon>
        <taxon>Arachnida</taxon>
        <taxon>Araneae</taxon>
        <taxon>Araneomorphae</taxon>
        <taxon>Entelegynae</taxon>
        <taxon>Araneoidea</taxon>
        <taxon>Araneidae</taxon>
        <taxon>Araneus</taxon>
    </lineage>
</organism>
<evidence type="ECO:0000313" key="2">
    <source>
        <dbReference type="Proteomes" id="UP000499080"/>
    </source>
</evidence>
<dbReference type="OrthoDB" id="10385046at2759"/>
<name>A0A4Y2M4F7_ARAVE</name>